<protein>
    <recommendedName>
        <fullName evidence="1">Response regulatory domain-containing protein</fullName>
    </recommendedName>
</protein>
<sequence length="131" mass="13309">MSMIQQIVRGNGCALIISPDAKVLSAYRGQLSALGYTGIACAADAAAALDLAARQAPALVFMHDTLPAAERARLAQALSAACANPPKFIVIDTGTDSTGTAADAPFAAATPLLTSSFHLSKLLQGLDQPTA</sequence>
<dbReference type="GO" id="GO:0000160">
    <property type="term" value="P:phosphorelay signal transduction system"/>
    <property type="evidence" value="ECO:0007669"/>
    <property type="project" value="InterPro"/>
</dbReference>
<dbReference type="PROSITE" id="PS50110">
    <property type="entry name" value="RESPONSE_REGULATORY"/>
    <property type="match status" value="1"/>
</dbReference>
<organism evidence="2">
    <name type="scientific">mine drainage metagenome</name>
    <dbReference type="NCBI Taxonomy" id="410659"/>
    <lineage>
        <taxon>unclassified sequences</taxon>
        <taxon>metagenomes</taxon>
        <taxon>ecological metagenomes</taxon>
    </lineage>
</organism>
<gene>
    <name evidence="2" type="ORF">GALL_267960</name>
</gene>
<dbReference type="SUPFAM" id="SSF52172">
    <property type="entry name" value="CheY-like"/>
    <property type="match status" value="1"/>
</dbReference>
<dbReference type="Gene3D" id="3.40.50.2300">
    <property type="match status" value="1"/>
</dbReference>
<feature type="domain" description="Response regulatory" evidence="1">
    <location>
        <begin position="13"/>
        <end position="130"/>
    </location>
</feature>
<comment type="caution">
    <text evidence="2">The sequence shown here is derived from an EMBL/GenBank/DDBJ whole genome shotgun (WGS) entry which is preliminary data.</text>
</comment>
<dbReference type="AlphaFoldDB" id="A0A1J5RGY9"/>
<dbReference type="InterPro" id="IPR011006">
    <property type="entry name" value="CheY-like_superfamily"/>
</dbReference>
<reference evidence="2" key="1">
    <citation type="submission" date="2016-10" db="EMBL/GenBank/DDBJ databases">
        <title>Sequence of Gallionella enrichment culture.</title>
        <authorList>
            <person name="Poehlein A."/>
            <person name="Muehling M."/>
            <person name="Daniel R."/>
        </authorList>
    </citation>
    <scope>NUCLEOTIDE SEQUENCE</scope>
</reference>
<name>A0A1J5RGY9_9ZZZZ</name>
<evidence type="ECO:0000259" key="1">
    <source>
        <dbReference type="PROSITE" id="PS50110"/>
    </source>
</evidence>
<accession>A0A1J5RGY9</accession>
<evidence type="ECO:0000313" key="2">
    <source>
        <dbReference type="EMBL" id="OIQ91263.1"/>
    </source>
</evidence>
<dbReference type="InterPro" id="IPR001789">
    <property type="entry name" value="Sig_transdc_resp-reg_receiver"/>
</dbReference>
<proteinExistence type="predicted"/>
<dbReference type="EMBL" id="MLJW01000264">
    <property type="protein sequence ID" value="OIQ91263.1"/>
    <property type="molecule type" value="Genomic_DNA"/>
</dbReference>